<name>A0AAE3J6S4_9FIRM</name>
<dbReference type="InterPro" id="IPR036890">
    <property type="entry name" value="HATPase_C_sf"/>
</dbReference>
<keyword evidence="4" id="KW-1003">Cell membrane</keyword>
<evidence type="ECO:0000256" key="2">
    <source>
        <dbReference type="ARBA" id="ARBA00004651"/>
    </source>
</evidence>
<evidence type="ECO:0000256" key="14">
    <source>
        <dbReference type="SAM" id="Phobius"/>
    </source>
</evidence>
<evidence type="ECO:0000259" key="15">
    <source>
        <dbReference type="PROSITE" id="PS50109"/>
    </source>
</evidence>
<evidence type="ECO:0000256" key="9">
    <source>
        <dbReference type="ARBA" id="ARBA00022777"/>
    </source>
</evidence>
<dbReference type="RefSeq" id="WP_227615373.1">
    <property type="nucleotide sequence ID" value="NZ_JAJEPR010000016.1"/>
</dbReference>
<keyword evidence="8" id="KW-0547">Nucleotide-binding</keyword>
<reference evidence="17 18" key="1">
    <citation type="submission" date="2021-10" db="EMBL/GenBank/DDBJ databases">
        <title>Anaerobic single-cell dispensing facilitates the cultivation of human gut bacteria.</title>
        <authorList>
            <person name="Afrizal A."/>
        </authorList>
    </citation>
    <scope>NUCLEOTIDE SEQUENCE [LARGE SCALE GENOMIC DNA]</scope>
    <source>
        <strain evidence="17 18">CLA-AA-H277</strain>
    </source>
</reference>
<dbReference type="GO" id="GO:0000155">
    <property type="term" value="F:phosphorelay sensor kinase activity"/>
    <property type="evidence" value="ECO:0007669"/>
    <property type="project" value="InterPro"/>
</dbReference>
<dbReference type="InterPro" id="IPR010559">
    <property type="entry name" value="Sig_transdc_His_kin_internal"/>
</dbReference>
<dbReference type="PANTHER" id="PTHR34220:SF11">
    <property type="entry name" value="SENSOR PROTEIN KINASE HPTS"/>
    <property type="match status" value="1"/>
</dbReference>
<comment type="catalytic activity">
    <reaction evidence="1">
        <text>ATP + protein L-histidine = ADP + protein N-phospho-L-histidine.</text>
        <dbReference type="EC" id="2.7.13.3"/>
    </reaction>
</comment>
<evidence type="ECO:0000256" key="7">
    <source>
        <dbReference type="ARBA" id="ARBA00022692"/>
    </source>
</evidence>
<comment type="subcellular location">
    <subcellularLocation>
        <location evidence="2">Cell membrane</location>
        <topology evidence="2">Multi-pass membrane protein</topology>
    </subcellularLocation>
</comment>
<organism evidence="17 18">
    <name type="scientific">Fusicatenibacter faecihominis</name>
    <dbReference type="NCBI Taxonomy" id="2881276"/>
    <lineage>
        <taxon>Bacteria</taxon>
        <taxon>Bacillati</taxon>
        <taxon>Bacillota</taxon>
        <taxon>Clostridia</taxon>
        <taxon>Lachnospirales</taxon>
        <taxon>Lachnospiraceae</taxon>
        <taxon>Fusicatenibacter</taxon>
    </lineage>
</organism>
<dbReference type="PROSITE" id="PS50109">
    <property type="entry name" value="HIS_KIN"/>
    <property type="match status" value="1"/>
</dbReference>
<keyword evidence="12" id="KW-0902">Two-component regulatory system</keyword>
<evidence type="ECO:0000256" key="8">
    <source>
        <dbReference type="ARBA" id="ARBA00022741"/>
    </source>
</evidence>
<dbReference type="EMBL" id="JAJEPR010000016">
    <property type="protein sequence ID" value="MCC2190242.1"/>
    <property type="molecule type" value="Genomic_DNA"/>
</dbReference>
<evidence type="ECO:0000256" key="3">
    <source>
        <dbReference type="ARBA" id="ARBA00012438"/>
    </source>
</evidence>
<protein>
    <recommendedName>
        <fullName evidence="3">histidine kinase</fullName>
        <ecNumber evidence="3">2.7.13.3</ecNumber>
    </recommendedName>
</protein>
<dbReference type="InterPro" id="IPR003660">
    <property type="entry name" value="HAMP_dom"/>
</dbReference>
<dbReference type="EC" id="2.7.13.3" evidence="3"/>
<dbReference type="PRINTS" id="PR00344">
    <property type="entry name" value="BCTRLSENSOR"/>
</dbReference>
<dbReference type="Gene3D" id="6.10.340.10">
    <property type="match status" value="1"/>
</dbReference>
<feature type="domain" description="Histidine kinase" evidence="15">
    <location>
        <begin position="436"/>
        <end position="540"/>
    </location>
</feature>
<evidence type="ECO:0000259" key="16">
    <source>
        <dbReference type="PROSITE" id="PS50885"/>
    </source>
</evidence>
<dbReference type="CDD" id="cd06225">
    <property type="entry name" value="HAMP"/>
    <property type="match status" value="1"/>
</dbReference>
<keyword evidence="6" id="KW-0808">Transferase</keyword>
<dbReference type="InterPro" id="IPR050640">
    <property type="entry name" value="Bact_2-comp_sensor_kinase"/>
</dbReference>
<dbReference type="InterPro" id="IPR004358">
    <property type="entry name" value="Sig_transdc_His_kin-like_C"/>
</dbReference>
<dbReference type="Gene3D" id="3.30.565.10">
    <property type="entry name" value="Histidine kinase-like ATPase, C-terminal domain"/>
    <property type="match status" value="1"/>
</dbReference>
<dbReference type="PROSITE" id="PS50885">
    <property type="entry name" value="HAMP"/>
    <property type="match status" value="1"/>
</dbReference>
<dbReference type="Pfam" id="PF02518">
    <property type="entry name" value="HATPase_c"/>
    <property type="match status" value="1"/>
</dbReference>
<dbReference type="SMART" id="SM00387">
    <property type="entry name" value="HATPase_c"/>
    <property type="match status" value="1"/>
</dbReference>
<evidence type="ECO:0000313" key="17">
    <source>
        <dbReference type="EMBL" id="MCC2190242.1"/>
    </source>
</evidence>
<keyword evidence="9 17" id="KW-0418">Kinase</keyword>
<gene>
    <name evidence="17" type="ORF">LKD71_10560</name>
</gene>
<dbReference type="InterPro" id="IPR003594">
    <property type="entry name" value="HATPase_dom"/>
</dbReference>
<accession>A0AAE3J6S4</accession>
<dbReference type="Pfam" id="PF06580">
    <property type="entry name" value="His_kinase"/>
    <property type="match status" value="1"/>
</dbReference>
<evidence type="ECO:0000313" key="18">
    <source>
        <dbReference type="Proteomes" id="UP001197875"/>
    </source>
</evidence>
<evidence type="ECO:0000256" key="1">
    <source>
        <dbReference type="ARBA" id="ARBA00000085"/>
    </source>
</evidence>
<dbReference type="PANTHER" id="PTHR34220">
    <property type="entry name" value="SENSOR HISTIDINE KINASE YPDA"/>
    <property type="match status" value="1"/>
</dbReference>
<feature type="transmembrane region" description="Helical" evidence="14">
    <location>
        <begin position="12"/>
        <end position="38"/>
    </location>
</feature>
<evidence type="ECO:0000256" key="5">
    <source>
        <dbReference type="ARBA" id="ARBA00022553"/>
    </source>
</evidence>
<feature type="domain" description="HAMP" evidence="16">
    <location>
        <begin position="273"/>
        <end position="326"/>
    </location>
</feature>
<keyword evidence="10" id="KW-0067">ATP-binding</keyword>
<evidence type="ECO:0000256" key="4">
    <source>
        <dbReference type="ARBA" id="ARBA00022475"/>
    </source>
</evidence>
<evidence type="ECO:0000256" key="10">
    <source>
        <dbReference type="ARBA" id="ARBA00022840"/>
    </source>
</evidence>
<dbReference type="GO" id="GO:0005524">
    <property type="term" value="F:ATP binding"/>
    <property type="evidence" value="ECO:0007669"/>
    <property type="project" value="UniProtKB-KW"/>
</dbReference>
<proteinExistence type="predicted"/>
<evidence type="ECO:0000256" key="13">
    <source>
        <dbReference type="ARBA" id="ARBA00023136"/>
    </source>
</evidence>
<evidence type="ECO:0000256" key="6">
    <source>
        <dbReference type="ARBA" id="ARBA00022679"/>
    </source>
</evidence>
<sequence>MRNRARKWMNRRTILFQMTIIISLIILPIYAVIAGYSYRTRESYVRQGTENVEHILELYMQVLDDRIVSADEYLIREADDNLYAVQLKNAATEKDAGLSPYFFWQDLYARVRNSVEADAYFFWQTRIDSSQLASKKNWSALRATLLDEVQEVIREDKTYKWQICELVGEKWLVHILPTTKDFICGSLINLSDIEKQIQEQLSEELAGEVRFQENAGSGKNQVSGASKKSGCYLTAEISRKVFLSQTPAQSRLLSFLLLVYVLAVPILLYVVYIKMLLPTRRINEAMRRLEENDRDFRIQEEGENQEATQMIHRFNAMADQLDHLKIQVYEQELEKQEIEAINLRLQVNPHFILNCLNTIFSLTKTGNLENTRRFTKYLANYLRFTLWHTSGMVNLMDEMKGVEDYLEIQKIRYPNAFTYLNYIFEEAENARIPSLLIINFVENVVKHALTLEEEVEIIVIACVMEKRLRISVCDTGNGMEPELLKQLQKGEIVENETGKHIGLWNCRRRLELMYGENCTFHITSQPGEGTQVFIEIPMEVQDESFDR</sequence>
<dbReference type="SUPFAM" id="SSF158472">
    <property type="entry name" value="HAMP domain-like"/>
    <property type="match status" value="1"/>
</dbReference>
<keyword evidence="13 14" id="KW-0472">Membrane</keyword>
<dbReference type="GO" id="GO:0005886">
    <property type="term" value="C:plasma membrane"/>
    <property type="evidence" value="ECO:0007669"/>
    <property type="project" value="UniProtKB-SubCell"/>
</dbReference>
<feature type="transmembrane region" description="Helical" evidence="14">
    <location>
        <begin position="252"/>
        <end position="272"/>
    </location>
</feature>
<dbReference type="Proteomes" id="UP001197875">
    <property type="component" value="Unassembled WGS sequence"/>
</dbReference>
<evidence type="ECO:0000256" key="12">
    <source>
        <dbReference type="ARBA" id="ARBA00023012"/>
    </source>
</evidence>
<keyword evidence="11 14" id="KW-1133">Transmembrane helix</keyword>
<dbReference type="Pfam" id="PF00672">
    <property type="entry name" value="HAMP"/>
    <property type="match status" value="1"/>
</dbReference>
<keyword evidence="18" id="KW-1185">Reference proteome</keyword>
<dbReference type="InterPro" id="IPR005467">
    <property type="entry name" value="His_kinase_dom"/>
</dbReference>
<comment type="caution">
    <text evidence="17">The sequence shown here is derived from an EMBL/GenBank/DDBJ whole genome shotgun (WGS) entry which is preliminary data.</text>
</comment>
<dbReference type="SUPFAM" id="SSF55874">
    <property type="entry name" value="ATPase domain of HSP90 chaperone/DNA topoisomerase II/histidine kinase"/>
    <property type="match status" value="1"/>
</dbReference>
<keyword evidence="5" id="KW-0597">Phosphoprotein</keyword>
<dbReference type="AlphaFoldDB" id="A0AAE3J6S4"/>
<keyword evidence="7 14" id="KW-0812">Transmembrane</keyword>
<evidence type="ECO:0000256" key="11">
    <source>
        <dbReference type="ARBA" id="ARBA00022989"/>
    </source>
</evidence>